<protein>
    <submittedName>
        <fullName evidence="1">Uncharacterized protein</fullName>
    </submittedName>
</protein>
<evidence type="ECO:0000313" key="2">
    <source>
        <dbReference type="Proteomes" id="UP000070373"/>
    </source>
</evidence>
<sequence length="89" mass="10345">MSGENWKDEFRRRIRDIEAGLSRPETTETTKIEINSTPAGTRKVLPVSLKRVQRSQEDISQYVLGAKKILEGTFSQEIVSTSYFWRRCH</sequence>
<accession>A0A133UH56</accession>
<evidence type="ECO:0000313" key="1">
    <source>
        <dbReference type="EMBL" id="KXA93543.1"/>
    </source>
</evidence>
<keyword evidence="2" id="KW-1185">Reference proteome</keyword>
<dbReference type="Proteomes" id="UP000070373">
    <property type="component" value="Unassembled WGS sequence"/>
</dbReference>
<dbReference type="EMBL" id="LHXN01000002">
    <property type="protein sequence ID" value="KXA93543.1"/>
    <property type="molecule type" value="Genomic_DNA"/>
</dbReference>
<gene>
    <name evidence="1" type="ORF">AKJ64_00315</name>
</gene>
<name>A0A133UH56_9EURY</name>
<proteinExistence type="predicted"/>
<organism evidence="1 2">
    <name type="scientific">candidate division MSBL1 archaeon SCGC-AAA259E17</name>
    <dbReference type="NCBI Taxonomy" id="1698263"/>
    <lineage>
        <taxon>Archaea</taxon>
        <taxon>Methanobacteriati</taxon>
        <taxon>Methanobacteriota</taxon>
        <taxon>candidate division MSBL1</taxon>
    </lineage>
</organism>
<dbReference type="AlphaFoldDB" id="A0A133UH56"/>
<comment type="caution">
    <text evidence="1">The sequence shown here is derived from an EMBL/GenBank/DDBJ whole genome shotgun (WGS) entry which is preliminary data.</text>
</comment>
<reference evidence="1 2" key="1">
    <citation type="journal article" date="2016" name="Sci. Rep.">
        <title>Metabolic traits of an uncultured archaeal lineage -MSBL1- from brine pools of the Red Sea.</title>
        <authorList>
            <person name="Mwirichia R."/>
            <person name="Alam I."/>
            <person name="Rashid M."/>
            <person name="Vinu M."/>
            <person name="Ba-Alawi W."/>
            <person name="Anthony Kamau A."/>
            <person name="Kamanda Ngugi D."/>
            <person name="Goker M."/>
            <person name="Klenk H.P."/>
            <person name="Bajic V."/>
            <person name="Stingl U."/>
        </authorList>
    </citation>
    <scope>NUCLEOTIDE SEQUENCE [LARGE SCALE GENOMIC DNA]</scope>
    <source>
        <strain evidence="1">SCGC-AAA259E17</strain>
    </source>
</reference>